<accession>A0A9D7XEY1</accession>
<feature type="transmembrane region" description="Helical" evidence="1">
    <location>
        <begin position="58"/>
        <end position="81"/>
    </location>
</feature>
<dbReference type="InterPro" id="IPR024294">
    <property type="entry name" value="DUF3810"/>
</dbReference>
<gene>
    <name evidence="2" type="ORF">IPO85_19300</name>
</gene>
<reference evidence="2 3" key="1">
    <citation type="submission" date="2020-10" db="EMBL/GenBank/DDBJ databases">
        <title>Connecting structure to function with the recovery of over 1000 high-quality activated sludge metagenome-assembled genomes encoding full-length rRNA genes using long-read sequencing.</title>
        <authorList>
            <person name="Singleton C.M."/>
            <person name="Petriglieri F."/>
            <person name="Kristensen J.M."/>
            <person name="Kirkegaard R.H."/>
            <person name="Michaelsen T.Y."/>
            <person name="Andersen M.H."/>
            <person name="Karst S.M."/>
            <person name="Dueholm M.S."/>
            <person name="Nielsen P.H."/>
            <person name="Albertsen M."/>
        </authorList>
    </citation>
    <scope>NUCLEOTIDE SEQUENCE [LARGE SCALE GENOMIC DNA]</scope>
    <source>
        <strain evidence="2">Ribe_18-Q3-R11-54_BAT3C.373</strain>
    </source>
</reference>
<sequence>MLKILTKSNRVLFISLVVCLLTFSLGILLKRLPTAQLDDFYTNTLYRGFRFVWDYSVGLLPIPIIYLWFLFIVVGIIRLIYLTVKRRISAIRLLVNLISGLMIHLSWFYLTWGFNYFRSPLIERLPLNLNINKYELRDAYCEITEKITVLKSNLVNSNSNLEGLSDPDLKRILNDQLGLLFNQFKLVDIPNVNCRIIWPGSLLIWASAGVYWPFSGEANIDGGIHRIQVPFTMAHEMCHAKGWTDEGECNFLAYLACEQSKDIEIKYSGNLAYWRYLNSSMWLLDPEWTSFELDQLAETIQSDLKEIRKKMDRYPEVFESLRLLFYDQYLKVNGIRSGIESYSDLVKWIISFERDIVQKPKPTK</sequence>
<evidence type="ECO:0000313" key="2">
    <source>
        <dbReference type="EMBL" id="MBK9719619.1"/>
    </source>
</evidence>
<keyword evidence="1" id="KW-0472">Membrane</keyword>
<evidence type="ECO:0000256" key="1">
    <source>
        <dbReference type="SAM" id="Phobius"/>
    </source>
</evidence>
<proteinExistence type="predicted"/>
<dbReference type="Pfam" id="PF12725">
    <property type="entry name" value="DUF3810"/>
    <property type="match status" value="1"/>
</dbReference>
<dbReference type="Proteomes" id="UP000808349">
    <property type="component" value="Unassembled WGS sequence"/>
</dbReference>
<protein>
    <submittedName>
        <fullName evidence="2">DUF3810 domain-containing protein</fullName>
    </submittedName>
</protein>
<comment type="caution">
    <text evidence="2">The sequence shown here is derived from an EMBL/GenBank/DDBJ whole genome shotgun (WGS) entry which is preliminary data.</text>
</comment>
<keyword evidence="1" id="KW-0812">Transmembrane</keyword>
<feature type="transmembrane region" description="Helical" evidence="1">
    <location>
        <begin position="93"/>
        <end position="114"/>
    </location>
</feature>
<organism evidence="2 3">
    <name type="scientific">Candidatus Defluviibacterium haderslevense</name>
    <dbReference type="NCBI Taxonomy" id="2981993"/>
    <lineage>
        <taxon>Bacteria</taxon>
        <taxon>Pseudomonadati</taxon>
        <taxon>Bacteroidota</taxon>
        <taxon>Saprospiria</taxon>
        <taxon>Saprospirales</taxon>
        <taxon>Saprospiraceae</taxon>
        <taxon>Candidatus Defluviibacterium</taxon>
    </lineage>
</organism>
<evidence type="ECO:0000313" key="3">
    <source>
        <dbReference type="Proteomes" id="UP000808349"/>
    </source>
</evidence>
<name>A0A9D7XEY1_9BACT</name>
<dbReference type="EMBL" id="JADKFW010000021">
    <property type="protein sequence ID" value="MBK9719619.1"/>
    <property type="molecule type" value="Genomic_DNA"/>
</dbReference>
<keyword evidence="1" id="KW-1133">Transmembrane helix</keyword>
<dbReference type="AlphaFoldDB" id="A0A9D7XEY1"/>